<sequence length="62" mass="7634">MQENIYEDKRRINDLKDSIIRWTGSLSEKESRAFEYCEIDMQANKEWMDEAGTEIIYWLRFH</sequence>
<organism evidence="1">
    <name type="scientific">Oikopleura dioica</name>
    <name type="common">Tunicate</name>
    <dbReference type="NCBI Taxonomy" id="34765"/>
    <lineage>
        <taxon>Eukaryota</taxon>
        <taxon>Metazoa</taxon>
        <taxon>Chordata</taxon>
        <taxon>Tunicata</taxon>
        <taxon>Appendicularia</taxon>
        <taxon>Copelata</taxon>
        <taxon>Oikopleuridae</taxon>
        <taxon>Oikopleura</taxon>
    </lineage>
</organism>
<dbReference type="EMBL" id="FN657621">
    <property type="protein sequence ID" value="CBY42894.1"/>
    <property type="molecule type" value="Genomic_DNA"/>
</dbReference>
<name>E4Z5B6_OIKDI</name>
<dbReference type="Proteomes" id="UP000011014">
    <property type="component" value="Unassembled WGS sequence"/>
</dbReference>
<accession>E4Z5B6</accession>
<proteinExistence type="predicted"/>
<reference evidence="1" key="1">
    <citation type="journal article" date="2010" name="Science">
        <title>Plasticity of animal genome architecture unmasked by rapid evolution of a pelagic tunicate.</title>
        <authorList>
            <person name="Denoeud F."/>
            <person name="Henriet S."/>
            <person name="Mungpakdee S."/>
            <person name="Aury J.M."/>
            <person name="Da Silva C."/>
            <person name="Brinkmann H."/>
            <person name="Mikhaleva J."/>
            <person name="Olsen L.C."/>
            <person name="Jubin C."/>
            <person name="Canestro C."/>
            <person name="Bouquet J.M."/>
            <person name="Danks G."/>
            <person name="Poulain J."/>
            <person name="Campsteijn C."/>
            <person name="Adamski M."/>
            <person name="Cross I."/>
            <person name="Yadetie F."/>
            <person name="Muffato M."/>
            <person name="Louis A."/>
            <person name="Butcher S."/>
            <person name="Tsagkogeorga G."/>
            <person name="Konrad A."/>
            <person name="Singh S."/>
            <person name="Jensen M.F."/>
            <person name="Cong E.H."/>
            <person name="Eikeseth-Otteraa H."/>
            <person name="Noel B."/>
            <person name="Anthouard V."/>
            <person name="Porcel B.M."/>
            <person name="Kachouri-Lafond R."/>
            <person name="Nishino A."/>
            <person name="Ugolini M."/>
            <person name="Chourrout P."/>
            <person name="Nishida H."/>
            <person name="Aasland R."/>
            <person name="Huzurbazar S."/>
            <person name="Westhof E."/>
            <person name="Delsuc F."/>
            <person name="Lehrach H."/>
            <person name="Reinhardt R."/>
            <person name="Weissenbach J."/>
            <person name="Roy S.W."/>
            <person name="Artiguenave F."/>
            <person name="Postlethwait J.H."/>
            <person name="Manak J.R."/>
            <person name="Thompson E.M."/>
            <person name="Jaillon O."/>
            <person name="Du Pasquier L."/>
            <person name="Boudinot P."/>
            <person name="Liberles D.A."/>
            <person name="Volff J.N."/>
            <person name="Philippe H."/>
            <person name="Lenhard B."/>
            <person name="Roest Crollius H."/>
            <person name="Wincker P."/>
            <person name="Chourrout D."/>
        </authorList>
    </citation>
    <scope>NUCLEOTIDE SEQUENCE [LARGE SCALE GENOMIC DNA]</scope>
</reference>
<dbReference type="AlphaFoldDB" id="E4Z5B6"/>
<gene>
    <name evidence="1" type="ORF">GSOID_T00026633001</name>
</gene>
<evidence type="ECO:0000313" key="1">
    <source>
        <dbReference type="EMBL" id="CBY42894.1"/>
    </source>
</evidence>
<protein>
    <submittedName>
        <fullName evidence="1">Uncharacterized protein</fullName>
    </submittedName>
</protein>